<comment type="caution">
    <text evidence="2">The sequence shown here is derived from an EMBL/GenBank/DDBJ whole genome shotgun (WGS) entry which is preliminary data.</text>
</comment>
<evidence type="ECO:0000313" key="2">
    <source>
        <dbReference type="EMBL" id="EQB53205.1"/>
    </source>
</evidence>
<dbReference type="STRING" id="1237896.T0LXQ6"/>
<dbReference type="InterPro" id="IPR036770">
    <property type="entry name" value="Ankyrin_rpt-contain_sf"/>
</dbReference>
<dbReference type="SUPFAM" id="SSF53167">
    <property type="entry name" value="Purine and uridine phosphorylases"/>
    <property type="match status" value="1"/>
</dbReference>
<reference evidence="3" key="1">
    <citation type="journal article" date="2013" name="Mol. Plant Microbe Interact.">
        <title>Global aspects of pacC regulation of pathogenicity genes in Colletotrichum gloeosporioides as revealed by transcriptome analysis.</title>
        <authorList>
            <person name="Alkan N."/>
            <person name="Meng X."/>
            <person name="Friedlander G."/>
            <person name="Reuveni E."/>
            <person name="Sukno S."/>
            <person name="Sherman A."/>
            <person name="Thon M."/>
            <person name="Fluhr R."/>
            <person name="Prusky D."/>
        </authorList>
    </citation>
    <scope>NUCLEOTIDE SEQUENCE [LARGE SCALE GENOMIC DNA]</scope>
    <source>
        <strain evidence="3">Cg-14</strain>
    </source>
</reference>
<evidence type="ECO:0000256" key="1">
    <source>
        <dbReference type="PROSITE-ProRule" id="PRU00023"/>
    </source>
</evidence>
<feature type="repeat" description="ANK" evidence="1">
    <location>
        <begin position="446"/>
        <end position="475"/>
    </location>
</feature>
<dbReference type="Proteomes" id="UP000015530">
    <property type="component" value="Unassembled WGS sequence"/>
</dbReference>
<dbReference type="PANTHER" id="PTHR46082:SF11">
    <property type="entry name" value="AAA+ ATPASE DOMAIN-CONTAINING PROTEIN-RELATED"/>
    <property type="match status" value="1"/>
</dbReference>
<name>T0LXQ6_COLGC</name>
<dbReference type="GO" id="GO:0003824">
    <property type="term" value="F:catalytic activity"/>
    <property type="evidence" value="ECO:0007669"/>
    <property type="project" value="InterPro"/>
</dbReference>
<dbReference type="AlphaFoldDB" id="T0LXQ6"/>
<proteinExistence type="predicted"/>
<dbReference type="HOGENOM" id="CLU_024130_0_0_1"/>
<dbReference type="Gene3D" id="1.25.40.20">
    <property type="entry name" value="Ankyrin repeat-containing domain"/>
    <property type="match status" value="2"/>
</dbReference>
<dbReference type="Gene3D" id="3.40.50.1580">
    <property type="entry name" value="Nucleoside phosphorylase domain"/>
    <property type="match status" value="1"/>
</dbReference>
<dbReference type="SUPFAM" id="SSF48403">
    <property type="entry name" value="Ankyrin repeat"/>
    <property type="match status" value="1"/>
</dbReference>
<gene>
    <name evidence="2" type="ORF">CGLO_07107</name>
</gene>
<protein>
    <submittedName>
        <fullName evidence="2">Uncharacterized protein</fullName>
    </submittedName>
</protein>
<dbReference type="InterPro" id="IPR002110">
    <property type="entry name" value="Ankyrin_rpt"/>
</dbReference>
<dbReference type="PROSITE" id="PS50088">
    <property type="entry name" value="ANK_REPEAT"/>
    <property type="match status" value="1"/>
</dbReference>
<keyword evidence="1" id="KW-0040">ANK repeat</keyword>
<accession>T0LXQ6</accession>
<organism evidence="2 3">
    <name type="scientific">Colletotrichum gloeosporioides (strain Cg-14)</name>
    <name type="common">Anthracnose fungus</name>
    <name type="synonym">Glomerella cingulata</name>
    <dbReference type="NCBI Taxonomy" id="1237896"/>
    <lineage>
        <taxon>Eukaryota</taxon>
        <taxon>Fungi</taxon>
        <taxon>Dikarya</taxon>
        <taxon>Ascomycota</taxon>
        <taxon>Pezizomycotina</taxon>
        <taxon>Sordariomycetes</taxon>
        <taxon>Hypocreomycetidae</taxon>
        <taxon>Glomerellales</taxon>
        <taxon>Glomerellaceae</taxon>
        <taxon>Colletotrichum</taxon>
        <taxon>Colletotrichum gloeosporioides species complex</taxon>
    </lineage>
</organism>
<evidence type="ECO:0000313" key="3">
    <source>
        <dbReference type="Proteomes" id="UP000015530"/>
    </source>
</evidence>
<dbReference type="SMART" id="SM00248">
    <property type="entry name" value="ANK"/>
    <property type="match status" value="3"/>
</dbReference>
<dbReference type="EMBL" id="AMYD01001423">
    <property type="protein sequence ID" value="EQB53205.1"/>
    <property type="molecule type" value="Genomic_DNA"/>
</dbReference>
<dbReference type="OrthoDB" id="1577640at2759"/>
<dbReference type="GO" id="GO:0009116">
    <property type="term" value="P:nucleoside metabolic process"/>
    <property type="evidence" value="ECO:0007669"/>
    <property type="project" value="InterPro"/>
</dbReference>
<sequence length="708" mass="78146">MADSRRLPTHKMYTIGWIAALDKDLTAALAMLDETHGQPDDFEQNDKDSNNYSWGRIGDHNIVIASLGGGSYGLVSAATTATCMANSLPHLRFGLLVGIGAGVPDLEENDVRLGDVVVSLPRNGHPGVVQCDLGKIRENDQFQRVGALAPPPTVLLKAVDKLKAVQRLKGSKLPEFLSQAVQNYPKLANPKGRDPAFIYQGAENDRLFEPTSVHVSGGISYQNLSGGIKRRRIGDTQFCDGCDTEREIEREERPTSDPEIHYGTIASGDLVINDGVFREKVLKRLGTDVLCYEIWAAGLPSNFPCLVVKGICDYADSHKNDRWQNYAALAAAAYAKELLGTIDAKKVELADNMEKIVTEAQEQTLTQQVVFMGIVSQPHYQETAEALYTAASYAEIDIIKLLLHNCAIVDEEAFWAAFETLREKQVIETLLESVTLTDTMEHCISTALQRACLEGRLDLVQILLDAGANVSTPSRSGDTALYVVASRGLESVFELFLDKAYAVSQRDCIPGNFTHNTLLTGCTNVTHLLLMEEADAKRLLGKALACSLSPSSRDAAKLLFETCQAYHKTICKRAGLNRALVRELKDVKRGGDIQVKLLLDQGADPNVGVSDRLKLGLREPSLCYLMKSNKFEGEETLKKVIGLLLDHGADTTIRGPYGRPLDVALRERRWELVGVLRDSGVEKTRMYRFMEAKVDRELLRLQEERVQD</sequence>
<dbReference type="PANTHER" id="PTHR46082">
    <property type="entry name" value="ATP/GTP-BINDING PROTEIN-RELATED"/>
    <property type="match status" value="1"/>
</dbReference>
<dbReference type="InterPro" id="IPR035994">
    <property type="entry name" value="Nucleoside_phosphorylase_sf"/>
</dbReference>
<dbReference type="Pfam" id="PF13637">
    <property type="entry name" value="Ank_4"/>
    <property type="match status" value="1"/>
</dbReference>
<dbReference type="InterPro" id="IPR053137">
    <property type="entry name" value="NLR-like"/>
</dbReference>
<dbReference type="PROSITE" id="PS50297">
    <property type="entry name" value="ANK_REP_REGION"/>
    <property type="match status" value="1"/>
</dbReference>